<evidence type="ECO:0000313" key="3">
    <source>
        <dbReference type="Proteomes" id="UP000053989"/>
    </source>
</evidence>
<organism evidence="2 3">
    <name type="scientific">Scleroderma citrinum Foug A</name>
    <dbReference type="NCBI Taxonomy" id="1036808"/>
    <lineage>
        <taxon>Eukaryota</taxon>
        <taxon>Fungi</taxon>
        <taxon>Dikarya</taxon>
        <taxon>Basidiomycota</taxon>
        <taxon>Agaricomycotina</taxon>
        <taxon>Agaricomycetes</taxon>
        <taxon>Agaricomycetidae</taxon>
        <taxon>Boletales</taxon>
        <taxon>Sclerodermatineae</taxon>
        <taxon>Sclerodermataceae</taxon>
        <taxon>Scleroderma</taxon>
    </lineage>
</organism>
<evidence type="ECO:0000256" key="1">
    <source>
        <dbReference type="SAM" id="SignalP"/>
    </source>
</evidence>
<feature type="chain" id="PRO_5002173558" description="Calcium-dependent phosphotriesterase" evidence="1">
    <location>
        <begin position="22"/>
        <end position="428"/>
    </location>
</feature>
<dbReference type="EMBL" id="KN822212">
    <property type="protein sequence ID" value="KIM52391.1"/>
    <property type="molecule type" value="Genomic_DNA"/>
</dbReference>
<dbReference type="PANTHER" id="PTHR11799:SF30">
    <property type="entry name" value="SERUM PARAOXONASE_ARYLESTERASE 2"/>
    <property type="match status" value="1"/>
</dbReference>
<proteinExistence type="predicted"/>
<dbReference type="HOGENOM" id="CLU_035172_1_0_1"/>
<evidence type="ECO:0000313" key="2">
    <source>
        <dbReference type="EMBL" id="KIM52391.1"/>
    </source>
</evidence>
<reference evidence="3" key="2">
    <citation type="submission" date="2015-01" db="EMBL/GenBank/DDBJ databases">
        <title>Evolutionary Origins and Diversification of the Mycorrhizal Mutualists.</title>
        <authorList>
            <consortium name="DOE Joint Genome Institute"/>
            <consortium name="Mycorrhizal Genomics Consortium"/>
            <person name="Kohler A."/>
            <person name="Kuo A."/>
            <person name="Nagy L.G."/>
            <person name="Floudas D."/>
            <person name="Copeland A."/>
            <person name="Barry K.W."/>
            <person name="Cichocki N."/>
            <person name="Veneault-Fourrey C."/>
            <person name="LaButti K."/>
            <person name="Lindquist E.A."/>
            <person name="Lipzen A."/>
            <person name="Lundell T."/>
            <person name="Morin E."/>
            <person name="Murat C."/>
            <person name="Riley R."/>
            <person name="Ohm R."/>
            <person name="Sun H."/>
            <person name="Tunlid A."/>
            <person name="Henrissat B."/>
            <person name="Grigoriev I.V."/>
            <person name="Hibbett D.S."/>
            <person name="Martin F."/>
        </authorList>
    </citation>
    <scope>NUCLEOTIDE SEQUENCE [LARGE SCALE GENOMIC DNA]</scope>
    <source>
        <strain evidence="3">Foug A</strain>
    </source>
</reference>
<dbReference type="OrthoDB" id="5307922at2759"/>
<dbReference type="Gene3D" id="2.120.10.30">
    <property type="entry name" value="TolB, C-terminal domain"/>
    <property type="match status" value="1"/>
</dbReference>
<protein>
    <recommendedName>
        <fullName evidence="4">Calcium-dependent phosphotriesterase</fullName>
    </recommendedName>
</protein>
<sequence>MLTRIAAVLTVLLATYVYRSGNIVKHHILTLPDLPAAYFAGGNYTEHCTLITDPDPVANTITACEDIAFWDHLDTEGALARRLVLLGCDPNRKAWNTVMGPLRDPEPRAFLWLFDTDSQALQPVLLEDYPAKHDFHPLGLEAEPSRAGEPSALFVVNHARERTTIEQFVLDPAKLGVATYVRTLSSPKFVSPNALALTSSTSFYVSNDHLMTRRLPSPLGNILPLLESVGGLPLGWIAHVSLAPDGTFTHRVVARGIPFPNGVQLSPDGRTVAVASTTLAQVLFYDRDPATDNLTFSHGVRVPLLPDNLYYMEDGTLVVTGHPHFPSLVKVAANATGAIAPSWAVVLRPISDTTRVASEKDFAQRAYDLRAPLSASAIVPASLTHEVETLFQSDGSVFGTACTTLVDSRTATMYMSGLYAEGMLVCRP</sequence>
<accession>A0A0C3D8D0</accession>
<dbReference type="InParanoid" id="A0A0C3D8D0"/>
<evidence type="ECO:0008006" key="4">
    <source>
        <dbReference type="Google" id="ProtNLM"/>
    </source>
</evidence>
<dbReference type="AlphaFoldDB" id="A0A0C3D8D0"/>
<dbReference type="PANTHER" id="PTHR11799">
    <property type="entry name" value="PARAOXONASE"/>
    <property type="match status" value="1"/>
</dbReference>
<keyword evidence="1" id="KW-0732">Signal</keyword>
<feature type="signal peptide" evidence="1">
    <location>
        <begin position="1"/>
        <end position="21"/>
    </location>
</feature>
<gene>
    <name evidence="2" type="ORF">SCLCIDRAFT_1223811</name>
</gene>
<reference evidence="2 3" key="1">
    <citation type="submission" date="2014-04" db="EMBL/GenBank/DDBJ databases">
        <authorList>
            <consortium name="DOE Joint Genome Institute"/>
            <person name="Kuo A."/>
            <person name="Kohler A."/>
            <person name="Nagy L.G."/>
            <person name="Floudas D."/>
            <person name="Copeland A."/>
            <person name="Barry K.W."/>
            <person name="Cichocki N."/>
            <person name="Veneault-Fourrey C."/>
            <person name="LaButti K."/>
            <person name="Lindquist E.A."/>
            <person name="Lipzen A."/>
            <person name="Lundell T."/>
            <person name="Morin E."/>
            <person name="Murat C."/>
            <person name="Sun H."/>
            <person name="Tunlid A."/>
            <person name="Henrissat B."/>
            <person name="Grigoriev I.V."/>
            <person name="Hibbett D.S."/>
            <person name="Martin F."/>
            <person name="Nordberg H.P."/>
            <person name="Cantor M.N."/>
            <person name="Hua S.X."/>
        </authorList>
    </citation>
    <scope>NUCLEOTIDE SEQUENCE [LARGE SCALE GENOMIC DNA]</scope>
    <source>
        <strain evidence="2 3">Foug A</strain>
    </source>
</reference>
<dbReference type="InterPro" id="IPR011042">
    <property type="entry name" value="6-blade_b-propeller_TolB-like"/>
</dbReference>
<dbReference type="SUPFAM" id="SSF63829">
    <property type="entry name" value="Calcium-dependent phosphotriesterase"/>
    <property type="match status" value="1"/>
</dbReference>
<keyword evidence="3" id="KW-1185">Reference proteome</keyword>
<dbReference type="Proteomes" id="UP000053989">
    <property type="component" value="Unassembled WGS sequence"/>
</dbReference>
<dbReference type="InterPro" id="IPR051288">
    <property type="entry name" value="Serum_paraoxonase/arylesterase"/>
</dbReference>
<name>A0A0C3D8D0_9AGAM</name>